<sequence length="216" mass="23117">MNWTAYVDGYCERTAPGLWGEPFNDLANLAFLVAAGMVWWRADGQRIGRVLAVLIGLIFVASSVFHLVATRWGAVADSAAILVFTLFYAAAFPRVFFQAKATWSWLGAPAFLILTGASAALGGGLYLPALAGLAGFAIALAVKRDSYWLHFTMAAAVFALSLSFRTIDGVVCGDFPAGTHFLWHLLNAVVLYVVAKAMIGKTREAPAPENDARASV</sequence>
<dbReference type="Proteomes" id="UP000550260">
    <property type="component" value="Unassembled WGS sequence"/>
</dbReference>
<name>A0A8E1W356_9PSEU</name>
<feature type="transmembrane region" description="Helical" evidence="1">
    <location>
        <begin position="125"/>
        <end position="142"/>
    </location>
</feature>
<gene>
    <name evidence="2" type="ORF">H5411_28745</name>
</gene>
<dbReference type="EMBL" id="JACJHR010000048">
    <property type="protein sequence ID" value="MBB2503111.1"/>
    <property type="molecule type" value="Genomic_DNA"/>
</dbReference>
<reference evidence="2 3" key="1">
    <citation type="submission" date="2020-08" db="EMBL/GenBank/DDBJ databases">
        <title>Amycolatopsis echigonensis JCM 21831.</title>
        <authorList>
            <person name="Tedsree N."/>
            <person name="Kuncharoen N."/>
            <person name="Likhitwitayawuid K."/>
            <person name="Tanasupawat S."/>
        </authorList>
    </citation>
    <scope>NUCLEOTIDE SEQUENCE [LARGE SCALE GENOMIC DNA]</scope>
    <source>
        <strain evidence="2 3">JCM 21831</strain>
    </source>
</reference>
<comment type="caution">
    <text evidence="2">The sequence shown here is derived from an EMBL/GenBank/DDBJ whole genome shotgun (WGS) entry which is preliminary data.</text>
</comment>
<evidence type="ECO:0000256" key="1">
    <source>
        <dbReference type="SAM" id="Phobius"/>
    </source>
</evidence>
<evidence type="ECO:0000313" key="2">
    <source>
        <dbReference type="EMBL" id="MBB2503111.1"/>
    </source>
</evidence>
<feature type="transmembrane region" description="Helical" evidence="1">
    <location>
        <begin position="49"/>
        <end position="68"/>
    </location>
</feature>
<organism evidence="2 3">
    <name type="scientific">Amycolatopsis echigonensis</name>
    <dbReference type="NCBI Taxonomy" id="2576905"/>
    <lineage>
        <taxon>Bacteria</taxon>
        <taxon>Bacillati</taxon>
        <taxon>Actinomycetota</taxon>
        <taxon>Actinomycetes</taxon>
        <taxon>Pseudonocardiales</taxon>
        <taxon>Pseudonocardiaceae</taxon>
        <taxon>Amycolatopsis</taxon>
    </lineage>
</organism>
<dbReference type="AlphaFoldDB" id="A0A8E1W356"/>
<protein>
    <recommendedName>
        <fullName evidence="4">Ceramidase</fullName>
    </recommendedName>
</protein>
<keyword evidence="1" id="KW-0812">Transmembrane</keyword>
<feature type="transmembrane region" description="Helical" evidence="1">
    <location>
        <begin position="103"/>
        <end position="119"/>
    </location>
</feature>
<feature type="transmembrane region" description="Helical" evidence="1">
    <location>
        <begin position="74"/>
        <end position="91"/>
    </location>
</feature>
<keyword evidence="1" id="KW-1133">Transmembrane helix</keyword>
<evidence type="ECO:0008006" key="4">
    <source>
        <dbReference type="Google" id="ProtNLM"/>
    </source>
</evidence>
<proteinExistence type="predicted"/>
<evidence type="ECO:0000313" key="3">
    <source>
        <dbReference type="Proteomes" id="UP000550260"/>
    </source>
</evidence>
<feature type="transmembrane region" description="Helical" evidence="1">
    <location>
        <begin position="177"/>
        <end position="195"/>
    </location>
</feature>
<dbReference type="RefSeq" id="WP_183125635.1">
    <property type="nucleotide sequence ID" value="NZ_JACJHR010000048.1"/>
</dbReference>
<keyword evidence="1" id="KW-0472">Membrane</keyword>
<accession>A0A8E1W356</accession>
<feature type="transmembrane region" description="Helical" evidence="1">
    <location>
        <begin position="147"/>
        <end position="165"/>
    </location>
</feature>